<dbReference type="SUPFAM" id="SSF56112">
    <property type="entry name" value="Protein kinase-like (PK-like)"/>
    <property type="match status" value="1"/>
</dbReference>
<evidence type="ECO:0000313" key="4">
    <source>
        <dbReference type="Proteomes" id="UP001172102"/>
    </source>
</evidence>
<keyword evidence="4" id="KW-1185">Reference proteome</keyword>
<gene>
    <name evidence="3" type="ORF">B0H67DRAFT_572282</name>
</gene>
<evidence type="ECO:0000259" key="2">
    <source>
        <dbReference type="Pfam" id="PF24476"/>
    </source>
</evidence>
<reference evidence="3" key="1">
    <citation type="submission" date="2023-06" db="EMBL/GenBank/DDBJ databases">
        <title>Genome-scale phylogeny and comparative genomics of the fungal order Sordariales.</title>
        <authorList>
            <consortium name="Lawrence Berkeley National Laboratory"/>
            <person name="Hensen N."/>
            <person name="Bonometti L."/>
            <person name="Westerberg I."/>
            <person name="Brannstrom I.O."/>
            <person name="Guillou S."/>
            <person name="Cros-Aarteil S."/>
            <person name="Calhoun S."/>
            <person name="Haridas S."/>
            <person name="Kuo A."/>
            <person name="Mondo S."/>
            <person name="Pangilinan J."/>
            <person name="Riley R."/>
            <person name="Labutti K."/>
            <person name="Andreopoulos B."/>
            <person name="Lipzen A."/>
            <person name="Chen C."/>
            <person name="Yanf M."/>
            <person name="Daum C."/>
            <person name="Ng V."/>
            <person name="Clum A."/>
            <person name="Steindorff A."/>
            <person name="Ohm R."/>
            <person name="Martin F."/>
            <person name="Silar P."/>
            <person name="Natvig D."/>
            <person name="Lalanne C."/>
            <person name="Gautier V."/>
            <person name="Ament-Velasquez S.L."/>
            <person name="Kruys A."/>
            <person name="Hutchinson M.I."/>
            <person name="Powell A.J."/>
            <person name="Barry K."/>
            <person name="Miller A.N."/>
            <person name="Grigoriev I.V."/>
            <person name="Debuchy R."/>
            <person name="Gladieux P."/>
            <person name="Thoren M.H."/>
            <person name="Johannesson H."/>
        </authorList>
    </citation>
    <scope>NUCLEOTIDE SEQUENCE</scope>
    <source>
        <strain evidence="3">SMH4607-1</strain>
    </source>
</reference>
<name>A0AA40E2Y4_9PEZI</name>
<protein>
    <recommendedName>
        <fullName evidence="2">DUF7580 domain-containing protein</fullName>
    </recommendedName>
</protein>
<dbReference type="PANTHER" id="PTHR37542:SF3">
    <property type="entry name" value="PRION-INHIBITION AND PROPAGATION HELO DOMAIN-CONTAINING PROTEIN"/>
    <property type="match status" value="1"/>
</dbReference>
<dbReference type="Pfam" id="PF24476">
    <property type="entry name" value="DUF7580"/>
    <property type="match status" value="1"/>
</dbReference>
<proteinExistence type="predicted"/>
<dbReference type="AlphaFoldDB" id="A0AA40E2Y4"/>
<sequence>MAALRRFNVSLATAAPTSTSVCGGLVTAIPMTSIQCSLVAGQVREVAAYASGDAAGPGRTLFLEWKQYGNSADEKAQETRTRNLASLLQRLTVAEGLCIPQCLGYAADHRNYRTCLIFKHPVGASEQPETLARLLSSNGVPSLGDRFKLALNLAASLSAMHTSGWLHKQLSSYNVLFFSSTIAAGDNLVDGWSIPPPFIVGFEYSRPNEEDADSEAVRGNPHQQPYRHPSSQGPLRKRFCRAFDIYSLGVMLVEIGYWRPISQFIKDSYTPEKLLHHLITVHTPRLPPKTGALYAQVVRSCLEGALANPALDEAQSQRVFYWSVVSELERLVV</sequence>
<dbReference type="EMBL" id="JAUKUA010000002">
    <property type="protein sequence ID" value="KAK0726064.1"/>
    <property type="molecule type" value="Genomic_DNA"/>
</dbReference>
<evidence type="ECO:0000313" key="3">
    <source>
        <dbReference type="EMBL" id="KAK0726064.1"/>
    </source>
</evidence>
<comment type="caution">
    <text evidence="3">The sequence shown here is derived from an EMBL/GenBank/DDBJ whole genome shotgun (WGS) entry which is preliminary data.</text>
</comment>
<dbReference type="Proteomes" id="UP001172102">
    <property type="component" value="Unassembled WGS sequence"/>
</dbReference>
<dbReference type="Gene3D" id="1.10.510.10">
    <property type="entry name" value="Transferase(Phosphotransferase) domain 1"/>
    <property type="match status" value="1"/>
</dbReference>
<dbReference type="InterPro" id="IPR011009">
    <property type="entry name" value="Kinase-like_dom_sf"/>
</dbReference>
<feature type="region of interest" description="Disordered" evidence="1">
    <location>
        <begin position="210"/>
        <end position="233"/>
    </location>
</feature>
<dbReference type="PANTHER" id="PTHR37542">
    <property type="entry name" value="HELO DOMAIN-CONTAINING PROTEIN-RELATED"/>
    <property type="match status" value="1"/>
</dbReference>
<evidence type="ECO:0000256" key="1">
    <source>
        <dbReference type="SAM" id="MobiDB-lite"/>
    </source>
</evidence>
<feature type="domain" description="DUF7580" evidence="2">
    <location>
        <begin position="128"/>
        <end position="330"/>
    </location>
</feature>
<dbReference type="InterPro" id="IPR056002">
    <property type="entry name" value="DUF7580"/>
</dbReference>
<accession>A0AA40E2Y4</accession>
<organism evidence="3 4">
    <name type="scientific">Lasiosphaeris hirsuta</name>
    <dbReference type="NCBI Taxonomy" id="260670"/>
    <lineage>
        <taxon>Eukaryota</taxon>
        <taxon>Fungi</taxon>
        <taxon>Dikarya</taxon>
        <taxon>Ascomycota</taxon>
        <taxon>Pezizomycotina</taxon>
        <taxon>Sordariomycetes</taxon>
        <taxon>Sordariomycetidae</taxon>
        <taxon>Sordariales</taxon>
        <taxon>Lasiosphaeriaceae</taxon>
        <taxon>Lasiosphaeris</taxon>
    </lineage>
</organism>